<proteinExistence type="predicted"/>
<name>A0A8S1GPP5_9PELO</name>
<reference evidence="1" key="1">
    <citation type="submission" date="2020-10" db="EMBL/GenBank/DDBJ databases">
        <authorList>
            <person name="Kikuchi T."/>
        </authorList>
    </citation>
    <scope>NUCLEOTIDE SEQUENCE</scope>
    <source>
        <strain evidence="1">NKZ352</strain>
    </source>
</reference>
<dbReference type="AlphaFoldDB" id="A0A8S1GPP5"/>
<gene>
    <name evidence="1" type="ORF">CAUJ_LOCUS1148</name>
</gene>
<evidence type="ECO:0000313" key="1">
    <source>
        <dbReference type="EMBL" id="CAD6185229.1"/>
    </source>
</evidence>
<sequence length="137" mass="15669">MTLANLILISKAAPNLRELVLWQSPDVNVLENATTFALPYFKNLESLTLLNWESRNSAARGCAYRSEIAPILSLKRLRKIKISCQGSTASQFLKDVRKRNGPFHFLEIAELSLNCEEDLGNLQWLESRYPHLRVVRN</sequence>
<evidence type="ECO:0000313" key="2">
    <source>
        <dbReference type="Proteomes" id="UP000835052"/>
    </source>
</evidence>
<accession>A0A8S1GPP5</accession>
<dbReference type="EMBL" id="CAJGYM010000002">
    <property type="protein sequence ID" value="CAD6185229.1"/>
    <property type="molecule type" value="Genomic_DNA"/>
</dbReference>
<organism evidence="1 2">
    <name type="scientific">Caenorhabditis auriculariae</name>
    <dbReference type="NCBI Taxonomy" id="2777116"/>
    <lineage>
        <taxon>Eukaryota</taxon>
        <taxon>Metazoa</taxon>
        <taxon>Ecdysozoa</taxon>
        <taxon>Nematoda</taxon>
        <taxon>Chromadorea</taxon>
        <taxon>Rhabditida</taxon>
        <taxon>Rhabditina</taxon>
        <taxon>Rhabditomorpha</taxon>
        <taxon>Rhabditoidea</taxon>
        <taxon>Rhabditidae</taxon>
        <taxon>Peloderinae</taxon>
        <taxon>Caenorhabditis</taxon>
    </lineage>
</organism>
<keyword evidence="2" id="KW-1185">Reference proteome</keyword>
<protein>
    <submittedName>
        <fullName evidence="1">Uncharacterized protein</fullName>
    </submittedName>
</protein>
<comment type="caution">
    <text evidence="1">The sequence shown here is derived from an EMBL/GenBank/DDBJ whole genome shotgun (WGS) entry which is preliminary data.</text>
</comment>
<dbReference type="Proteomes" id="UP000835052">
    <property type="component" value="Unassembled WGS sequence"/>
</dbReference>